<accession>A0A2G5P899</accession>
<evidence type="ECO:0008006" key="4">
    <source>
        <dbReference type="Google" id="ProtNLM"/>
    </source>
</evidence>
<dbReference type="Proteomes" id="UP000230551">
    <property type="component" value="Unassembled WGS sequence"/>
</dbReference>
<dbReference type="STRING" id="85968.GCA_900073015_00761"/>
<organism evidence="2 3">
    <name type="scientific">Mycolicibacterium brumae</name>
    <dbReference type="NCBI Taxonomy" id="85968"/>
    <lineage>
        <taxon>Bacteria</taxon>
        <taxon>Bacillati</taxon>
        <taxon>Actinomycetota</taxon>
        <taxon>Actinomycetes</taxon>
        <taxon>Mycobacteriales</taxon>
        <taxon>Mycobacteriaceae</taxon>
        <taxon>Mycolicibacterium</taxon>
    </lineage>
</organism>
<dbReference type="PANTHER" id="PTHR35983:SF1">
    <property type="entry name" value="UPF0166 PROTEIN TM_0021"/>
    <property type="match status" value="1"/>
</dbReference>
<comment type="similarity">
    <text evidence="1">Belongs to the UPF0166 family.</text>
</comment>
<dbReference type="Gene3D" id="3.30.70.120">
    <property type="match status" value="3"/>
</dbReference>
<dbReference type="RefSeq" id="WP_090586249.1">
    <property type="nucleotide sequence ID" value="NZ_CP104302.1"/>
</dbReference>
<dbReference type="InterPro" id="IPR015867">
    <property type="entry name" value="N-reg_PII/ATP_PRibTrfase_C"/>
</dbReference>
<dbReference type="SUPFAM" id="SSF54913">
    <property type="entry name" value="GlnB-like"/>
    <property type="match status" value="3"/>
</dbReference>
<gene>
    <name evidence="2" type="ORF">CQY22_012820</name>
</gene>
<dbReference type="EMBL" id="PDCN02000016">
    <property type="protein sequence ID" value="PIB74572.1"/>
    <property type="molecule type" value="Genomic_DNA"/>
</dbReference>
<dbReference type="InterPro" id="IPR003793">
    <property type="entry name" value="UPF0166"/>
</dbReference>
<reference evidence="2 3" key="1">
    <citation type="journal article" date="2017" name="Infect. Genet. Evol.">
        <title>The new phylogeny of the genus Mycobacterium: The old and the news.</title>
        <authorList>
            <person name="Tortoli E."/>
            <person name="Fedrizzi T."/>
            <person name="Meehan C.J."/>
            <person name="Trovato A."/>
            <person name="Grottola A."/>
            <person name="Giacobazzi E."/>
            <person name="Serpini G.F."/>
            <person name="Tagliazucchi S."/>
            <person name="Fabio A."/>
            <person name="Bettua C."/>
            <person name="Bertorelli R."/>
            <person name="Frascaro F."/>
            <person name="De Sanctis V."/>
            <person name="Pecorari M."/>
            <person name="Jousson O."/>
            <person name="Segata N."/>
            <person name="Cirillo D.M."/>
        </authorList>
    </citation>
    <scope>NUCLEOTIDE SEQUENCE [LARGE SCALE GENOMIC DNA]</scope>
    <source>
        <strain evidence="2 3">CIP1034565</strain>
    </source>
</reference>
<evidence type="ECO:0000256" key="1">
    <source>
        <dbReference type="ARBA" id="ARBA00010554"/>
    </source>
</evidence>
<comment type="caution">
    <text evidence="2">The sequence shown here is derived from an EMBL/GenBank/DDBJ whole genome shotgun (WGS) entry which is preliminary data.</text>
</comment>
<dbReference type="PANTHER" id="PTHR35983">
    <property type="entry name" value="UPF0166 PROTEIN TM_0021"/>
    <property type="match status" value="1"/>
</dbReference>
<dbReference type="InterPro" id="IPR011322">
    <property type="entry name" value="N-reg_PII-like_a/b"/>
</dbReference>
<dbReference type="AlphaFoldDB" id="A0A2G5P899"/>
<evidence type="ECO:0000313" key="3">
    <source>
        <dbReference type="Proteomes" id="UP000230551"/>
    </source>
</evidence>
<sequence length="353" mass="38422">MTDILKLSAYVAERARHRGHSLTEQMLELFAERRVTTSVVLRGIASFGPQHIVRTDESLTLSEDLPALVLAADTAEVIAPLAEQVGEMLDRGLLVVEHAELVDCSLPEFARHRDAVRLTAYFSRRQRVAGVPAHIAATALLHRLGFSGVITYLGVDGTAAGERHRAGFFSRNANVPLTLLAVGSREQARAAAAELRQMFGGPFVTAEQAQICKADGALLSRPLPLPDDQLLQKLMVYTDENWLHDGEPVHRALIRRLRDSPCAGATVLRGVWGYCGQQRPHGDQLTRLTRAVPVSTTVIDTAEGIEAAFDIIDELTAEHGLVTSERVPAAVAVHGRNRSGSTRLRPRGNRPNG</sequence>
<dbReference type="OrthoDB" id="9795599at2"/>
<evidence type="ECO:0000313" key="2">
    <source>
        <dbReference type="EMBL" id="PIB74572.1"/>
    </source>
</evidence>
<proteinExistence type="inferred from homology"/>
<keyword evidence="3" id="KW-1185">Reference proteome</keyword>
<protein>
    <recommendedName>
        <fullName evidence="4">DUF190 domain-containing protein</fullName>
    </recommendedName>
</protein>
<name>A0A2G5P899_9MYCO</name>
<dbReference type="Pfam" id="PF02641">
    <property type="entry name" value="DUF190"/>
    <property type="match status" value="3"/>
</dbReference>